<dbReference type="OrthoDB" id="9803238at2"/>
<name>A0A378L3D5_9GAMM</name>
<evidence type="ECO:0000313" key="3">
    <source>
        <dbReference type="EMBL" id="STY18650.1"/>
    </source>
</evidence>
<dbReference type="PANTHER" id="PTHR43174:SF3">
    <property type="entry name" value="UDP-N-ACETYLGLUCOSAMINE 2-EPIMERASE"/>
    <property type="match status" value="1"/>
</dbReference>
<dbReference type="Pfam" id="PF02350">
    <property type="entry name" value="Epimerase_2"/>
    <property type="match status" value="1"/>
</dbReference>
<dbReference type="GO" id="GO:0004553">
    <property type="term" value="F:hydrolase activity, hydrolyzing O-glycosyl compounds"/>
    <property type="evidence" value="ECO:0007669"/>
    <property type="project" value="InterPro"/>
</dbReference>
<evidence type="ECO:0000313" key="4">
    <source>
        <dbReference type="Proteomes" id="UP000054639"/>
    </source>
</evidence>
<dbReference type="STRING" id="45072.Lqua_1988"/>
<dbReference type="SUPFAM" id="SSF53756">
    <property type="entry name" value="UDP-Glycosyltransferase/glycogen phosphorylase"/>
    <property type="match status" value="1"/>
</dbReference>
<reference evidence="2 4" key="1">
    <citation type="submission" date="2015-11" db="EMBL/GenBank/DDBJ databases">
        <title>Genomic analysis of 38 Legionella species identifies large and diverse effector repertoires.</title>
        <authorList>
            <person name="Burstein D."/>
            <person name="Amaro F."/>
            <person name="Zusman T."/>
            <person name="Lifshitz Z."/>
            <person name="Cohen O."/>
            <person name="Gilbert J.A."/>
            <person name="Pupko T."/>
            <person name="Shuman H.A."/>
            <person name="Segal G."/>
        </authorList>
    </citation>
    <scope>NUCLEOTIDE SEQUENCE [LARGE SCALE GENOMIC DNA]</scope>
    <source>
        <strain evidence="2 4">ATCC 49507</strain>
    </source>
</reference>
<dbReference type="PANTHER" id="PTHR43174">
    <property type="entry name" value="UDP-N-ACETYLGLUCOSAMINE 2-EPIMERASE"/>
    <property type="match status" value="1"/>
</dbReference>
<dbReference type="Proteomes" id="UP000054639">
    <property type="component" value="Unassembled WGS sequence"/>
</dbReference>
<dbReference type="AlphaFoldDB" id="A0A378L3D5"/>
<sequence>MGRKIIYITGTRADYGLMREVLKKLDSAEDMDLSVCVTGMHLSSLYGNTVTEIENDGFRICGTIPVDVEQTNHSTMAKSIGYELIGFTEVFEREQPDIVLLLGDRGEMLAAAIAAVHLNIPIVHLHGGERSGTVDEMIRHAISKLSHVHFVATESSRERLIKMGEKENSIFVVGAPGLDEIKQYNTSSRATFSSRYGFIPEKKIALLIYHPVVQEYQDIKNQFHNVIQATLSKGLQIICLEPNSDAGGQLIREAIQEYLHHPEIRIIKHLHRSEFIDCLANSDVMVGNSSSGIIEAASFKLAVVNVGTRQNLRERSNNIIDVNTDFDAILSGLNSALNQFRDNIVNCYGDGNTSERCYQLLKTMALDPQILNKSNAY</sequence>
<protein>
    <submittedName>
        <fullName evidence="2">N-acylglucosamine 2-epimerase</fullName>
    </submittedName>
    <submittedName>
        <fullName evidence="3">Polysialic acid biosynthesis</fullName>
        <ecNumber evidence="3">5.1.3.14</ecNumber>
    </submittedName>
</protein>
<dbReference type="EMBL" id="LNYR01000031">
    <property type="protein sequence ID" value="KTD47595.1"/>
    <property type="molecule type" value="Genomic_DNA"/>
</dbReference>
<dbReference type="GO" id="GO:0008761">
    <property type="term" value="F:UDP-N-acetylglucosamine 2-epimerase activity"/>
    <property type="evidence" value="ECO:0007669"/>
    <property type="project" value="UniProtKB-EC"/>
</dbReference>
<evidence type="ECO:0000313" key="2">
    <source>
        <dbReference type="EMBL" id="KTD47595.1"/>
    </source>
</evidence>
<dbReference type="Proteomes" id="UP000254230">
    <property type="component" value="Unassembled WGS sequence"/>
</dbReference>
<dbReference type="EC" id="5.1.3.14" evidence="3"/>
<dbReference type="InterPro" id="IPR029767">
    <property type="entry name" value="WecB-like"/>
</dbReference>
<dbReference type="CDD" id="cd03786">
    <property type="entry name" value="GTB_UDP-GlcNAc_2-Epimerase"/>
    <property type="match status" value="1"/>
</dbReference>
<dbReference type="EMBL" id="UGOW01000001">
    <property type="protein sequence ID" value="STY18650.1"/>
    <property type="molecule type" value="Genomic_DNA"/>
</dbReference>
<accession>A0A378L3D5</accession>
<organism evidence="3 5">
    <name type="scientific">Legionella quateirensis</name>
    <dbReference type="NCBI Taxonomy" id="45072"/>
    <lineage>
        <taxon>Bacteria</taxon>
        <taxon>Pseudomonadati</taxon>
        <taxon>Pseudomonadota</taxon>
        <taxon>Gammaproteobacteria</taxon>
        <taxon>Legionellales</taxon>
        <taxon>Legionellaceae</taxon>
        <taxon>Legionella</taxon>
    </lineage>
</organism>
<keyword evidence="4" id="KW-1185">Reference proteome</keyword>
<dbReference type="InterPro" id="IPR020004">
    <property type="entry name" value="UDP-GlcNAc_Epase"/>
</dbReference>
<proteinExistence type="predicted"/>
<gene>
    <name evidence="3" type="primary">neuC</name>
    <name evidence="2" type="ORF">Lqua_1988</name>
    <name evidence="3" type="ORF">NCTC12376_02471</name>
</gene>
<evidence type="ECO:0000259" key="1">
    <source>
        <dbReference type="Pfam" id="PF02350"/>
    </source>
</evidence>
<dbReference type="NCBIfam" id="TIGR03568">
    <property type="entry name" value="NeuC_NnaA"/>
    <property type="match status" value="1"/>
</dbReference>
<dbReference type="InterPro" id="IPR003331">
    <property type="entry name" value="UDP_GlcNAc_Epimerase_2_dom"/>
</dbReference>
<reference evidence="3 5" key="2">
    <citation type="submission" date="2018-06" db="EMBL/GenBank/DDBJ databases">
        <authorList>
            <consortium name="Pathogen Informatics"/>
            <person name="Doyle S."/>
        </authorList>
    </citation>
    <scope>NUCLEOTIDE SEQUENCE [LARGE SCALE GENOMIC DNA]</scope>
    <source>
        <strain evidence="3 5">NCTC12376</strain>
    </source>
</reference>
<dbReference type="GO" id="GO:0006047">
    <property type="term" value="P:UDP-N-acetylglucosamine metabolic process"/>
    <property type="evidence" value="ECO:0007669"/>
    <property type="project" value="InterPro"/>
</dbReference>
<dbReference type="RefSeq" id="WP_058474147.1">
    <property type="nucleotide sequence ID" value="NZ_CAAAIL010000001.1"/>
</dbReference>
<feature type="domain" description="UDP-N-acetylglucosamine 2-epimerase" evidence="1">
    <location>
        <begin position="23"/>
        <end position="362"/>
    </location>
</feature>
<keyword evidence="3" id="KW-0413">Isomerase</keyword>
<evidence type="ECO:0000313" key="5">
    <source>
        <dbReference type="Proteomes" id="UP000254230"/>
    </source>
</evidence>
<dbReference type="Gene3D" id="3.40.50.2000">
    <property type="entry name" value="Glycogen Phosphorylase B"/>
    <property type="match status" value="2"/>
</dbReference>